<dbReference type="Proteomes" id="UP000707451">
    <property type="component" value="Unassembled WGS sequence"/>
</dbReference>
<dbReference type="EMBL" id="JAHRHY010000001">
    <property type="protein sequence ID" value="KAG9072582.1"/>
    <property type="molecule type" value="Genomic_DNA"/>
</dbReference>
<organism evidence="2 3">
    <name type="scientific">Linnemannia hyalina</name>
    <dbReference type="NCBI Taxonomy" id="64524"/>
    <lineage>
        <taxon>Eukaryota</taxon>
        <taxon>Fungi</taxon>
        <taxon>Fungi incertae sedis</taxon>
        <taxon>Mucoromycota</taxon>
        <taxon>Mortierellomycotina</taxon>
        <taxon>Mortierellomycetes</taxon>
        <taxon>Mortierellales</taxon>
        <taxon>Mortierellaceae</taxon>
        <taxon>Linnemannia</taxon>
    </lineage>
</organism>
<evidence type="ECO:0000256" key="1">
    <source>
        <dbReference type="SAM" id="MobiDB-lite"/>
    </source>
</evidence>
<feature type="region of interest" description="Disordered" evidence="1">
    <location>
        <begin position="163"/>
        <end position="228"/>
    </location>
</feature>
<protein>
    <submittedName>
        <fullName evidence="2">Uncharacterized protein</fullName>
    </submittedName>
</protein>
<dbReference type="AlphaFoldDB" id="A0A9P8BZY0"/>
<accession>A0A9P8BZY0</accession>
<feature type="region of interest" description="Disordered" evidence="1">
    <location>
        <begin position="36"/>
        <end position="100"/>
    </location>
</feature>
<dbReference type="OrthoDB" id="10417763at2759"/>
<feature type="compositionally biased region" description="Low complexity" evidence="1">
    <location>
        <begin position="280"/>
        <end position="289"/>
    </location>
</feature>
<keyword evidence="3" id="KW-1185">Reference proteome</keyword>
<feature type="region of interest" description="Disordered" evidence="1">
    <location>
        <begin position="351"/>
        <end position="499"/>
    </location>
</feature>
<feature type="compositionally biased region" description="Low complexity" evidence="1">
    <location>
        <begin position="59"/>
        <end position="78"/>
    </location>
</feature>
<comment type="caution">
    <text evidence="2">The sequence shown here is derived from an EMBL/GenBank/DDBJ whole genome shotgun (WGS) entry which is preliminary data.</text>
</comment>
<name>A0A9P8BZY0_9FUNG</name>
<feature type="compositionally biased region" description="Polar residues" evidence="1">
    <location>
        <begin position="41"/>
        <end position="51"/>
    </location>
</feature>
<feature type="region of interest" description="Disordered" evidence="1">
    <location>
        <begin position="266"/>
        <end position="302"/>
    </location>
</feature>
<gene>
    <name evidence="2" type="ORF">KI688_000353</name>
</gene>
<feature type="compositionally biased region" description="Basic and acidic residues" evidence="1">
    <location>
        <begin position="82"/>
        <end position="92"/>
    </location>
</feature>
<proteinExistence type="predicted"/>
<evidence type="ECO:0000313" key="2">
    <source>
        <dbReference type="EMBL" id="KAG9072582.1"/>
    </source>
</evidence>
<sequence>MSSSNIVTADDFDLLLGGLESFYNAQPATTSRVTTAVVASPESTHAQLPTVHQSHDEQQQLQQHQQQQSSPRPQLPVLDYPSPDRDLSRPDSAHGTADQSIWGASTTTLAISTKATTKSIQSPPLCTNAAEFIANNIWHIPAPAPTSLRNKDSQLVASTHLLGPSTGAPHTIRHRSVDSHPTQDHHVEHKQPSRCSTVPKEDGALNGYSRHHRRFRSDPYTPADLLPGADDCRASPAALEVLLDGPHETVLTEKEKRALIEYGRAIGNSGTGPLRHYHGNNNTNNRSNNKYSQQQKEKHANIDMSLQRTGERDYRSKITYSRDFLMSFRAFDVPPKGIDRIHWIQQNPTLDHPQKAAGPRMARPQPAFQEPRGDYQGAGNYDPDMGHRQSGRGGGFRKEGAFRDVGFGREIGLRGERGQSTAIGNGPSREGAQGTSRGGVGFRGERGQVPRLHFQQSSATATGGLSGSVFSFKTRGPLGPPAAPRSGSQMRGFKSRTTL</sequence>
<evidence type="ECO:0000313" key="3">
    <source>
        <dbReference type="Proteomes" id="UP000707451"/>
    </source>
</evidence>
<reference evidence="2" key="1">
    <citation type="submission" date="2021-06" db="EMBL/GenBank/DDBJ databases">
        <title>Genome Sequence of Mortierella hyaline Strain SCG-10, a Cold-Adapted, Nitrate-Reducing Fungus Isolated from Soil in Minnesota, USA.</title>
        <authorList>
            <person name="Aldossari N."/>
        </authorList>
    </citation>
    <scope>NUCLEOTIDE SEQUENCE</scope>
    <source>
        <strain evidence="2">SCG-10</strain>
    </source>
</reference>
<feature type="compositionally biased region" description="Basic and acidic residues" evidence="1">
    <location>
        <begin position="175"/>
        <end position="191"/>
    </location>
</feature>